<dbReference type="PANTHER" id="PTHR37017:SF10">
    <property type="entry name" value="AB HYDROLASE-1 DOMAIN-CONTAINING PROTEIN"/>
    <property type="match status" value="1"/>
</dbReference>
<reference evidence="3" key="1">
    <citation type="journal article" date="2017" name="Nat. Microbiol.">
        <title>Global analysis of biosynthetic gene clusters reveals vast potential of secondary metabolite production in Penicillium species.</title>
        <authorList>
            <person name="Nielsen J.C."/>
            <person name="Grijseels S."/>
            <person name="Prigent S."/>
            <person name="Ji B."/>
            <person name="Dainat J."/>
            <person name="Nielsen K.F."/>
            <person name="Frisvad J.C."/>
            <person name="Workman M."/>
            <person name="Nielsen J."/>
        </authorList>
    </citation>
    <scope>NUCLEOTIDE SEQUENCE [LARGE SCALE GENOMIC DNA]</scope>
    <source>
        <strain evidence="3">IBT 24891</strain>
    </source>
</reference>
<proteinExistence type="predicted"/>
<dbReference type="SUPFAM" id="SSF53474">
    <property type="entry name" value="alpha/beta-Hydrolases"/>
    <property type="match status" value="1"/>
</dbReference>
<dbReference type="InterPro" id="IPR029058">
    <property type="entry name" value="AB_hydrolase_fold"/>
</dbReference>
<dbReference type="GO" id="GO:0072330">
    <property type="term" value="P:monocarboxylic acid biosynthetic process"/>
    <property type="evidence" value="ECO:0007669"/>
    <property type="project" value="UniProtKB-ARBA"/>
</dbReference>
<dbReference type="OrthoDB" id="408373at2759"/>
<dbReference type="InterPro" id="IPR000073">
    <property type="entry name" value="AB_hydrolase_1"/>
</dbReference>
<name>A0A1V6SRM3_9EURO</name>
<dbReference type="AlphaFoldDB" id="A0A1V6SRM3"/>
<evidence type="ECO:0000313" key="3">
    <source>
        <dbReference type="Proteomes" id="UP000191285"/>
    </source>
</evidence>
<dbReference type="InterPro" id="IPR052897">
    <property type="entry name" value="Sec-Metab_Biosynth_Hydrolase"/>
</dbReference>
<dbReference type="Proteomes" id="UP000191285">
    <property type="component" value="Unassembled WGS sequence"/>
</dbReference>
<dbReference type="EMBL" id="MLKD01000023">
    <property type="protein sequence ID" value="OQE16691.1"/>
    <property type="molecule type" value="Genomic_DNA"/>
</dbReference>
<accession>A0A1V6SRM3</accession>
<comment type="caution">
    <text evidence="2">The sequence shown here is derived from an EMBL/GenBank/DDBJ whole genome shotgun (WGS) entry which is preliminary data.</text>
</comment>
<organism evidence="2 3">
    <name type="scientific">Penicillium steckii</name>
    <dbReference type="NCBI Taxonomy" id="303698"/>
    <lineage>
        <taxon>Eukaryota</taxon>
        <taxon>Fungi</taxon>
        <taxon>Dikarya</taxon>
        <taxon>Ascomycota</taxon>
        <taxon>Pezizomycotina</taxon>
        <taxon>Eurotiomycetes</taxon>
        <taxon>Eurotiomycetidae</taxon>
        <taxon>Eurotiales</taxon>
        <taxon>Aspergillaceae</taxon>
        <taxon>Penicillium</taxon>
    </lineage>
</organism>
<dbReference type="PANTHER" id="PTHR37017">
    <property type="entry name" value="AB HYDROLASE-1 DOMAIN-CONTAINING PROTEIN-RELATED"/>
    <property type="match status" value="1"/>
</dbReference>
<dbReference type="GO" id="GO:0017000">
    <property type="term" value="P:antibiotic biosynthetic process"/>
    <property type="evidence" value="ECO:0007669"/>
    <property type="project" value="UniProtKB-ARBA"/>
</dbReference>
<dbReference type="STRING" id="303698.A0A1V6SRM3"/>
<dbReference type="Pfam" id="PF12697">
    <property type="entry name" value="Abhydrolase_6"/>
    <property type="match status" value="1"/>
</dbReference>
<sequence>MAILPTVILVHGAWHTPANYQSYADALRAQGFKVHCPHLPSCNGASPPTTSLADDTSCVRDIVQSVVDAGEHVLMIMHSYGGAVGTGALEGLSLAEREATGQPGGVVHLLYMCAYILRPGSTVWEIIQETGYDKLWDQYVDTAADGTVAMKDQGLAFFSGNAEQTVVDKALKTLVRFPSAIFYEKTTGSAWKTIPTTYISTVNDYAVLKPYQDLMLAKVREDGVNVKVEEYDADHSLFITKEAAMVEVAVKAATDKRNLN</sequence>
<feature type="domain" description="AB hydrolase-1" evidence="1">
    <location>
        <begin position="7"/>
        <end position="246"/>
    </location>
</feature>
<gene>
    <name evidence="2" type="ORF">PENSTE_c023G09628</name>
</gene>
<keyword evidence="3" id="KW-1185">Reference proteome</keyword>
<protein>
    <recommendedName>
        <fullName evidence="1">AB hydrolase-1 domain-containing protein</fullName>
    </recommendedName>
</protein>
<evidence type="ECO:0000313" key="2">
    <source>
        <dbReference type="EMBL" id="OQE16691.1"/>
    </source>
</evidence>
<dbReference type="Gene3D" id="3.40.50.1820">
    <property type="entry name" value="alpha/beta hydrolase"/>
    <property type="match status" value="1"/>
</dbReference>
<evidence type="ECO:0000259" key="1">
    <source>
        <dbReference type="Pfam" id="PF12697"/>
    </source>
</evidence>